<sequence length="420" mass="47295">MSAIQEWILHGHQHYKGECQSEFRDLAKLFSRLQSSRLNSGGAGLAVYFKGKKVVDIYTGKKSATENWQADTLAVCYSTGKGILATLAHILVSEGFLDYDTPIGRYWPEFAQQGKDKLTLRHILSHQSGLYDIRNLINDAAEMLEWQHMLTVFEQAKPRFSAGEGVAYQALTFGWLVGGLLEKVTGQTLSQLMQQYLVEPLGLDGAYFGLPLTELERVARPFAASKPVWKEHNNQISKKTKRKTSFSEKLFYWSGQNPQDFQDAMVPKGMKNFSFFNEAGLQALVPAANGVFDAHSLAKIYAMLANHGQWKGKVLIKPEVFQELSSIQSFARDRVMPVPMNWRLGYHRIFTLGKAAQQGFGHMGYNSSAAWCDPERNLSFAYTHNFQMGSMTGDYRLWALTQEALRCADGVLTGRKGWFS</sequence>
<evidence type="ECO:0000259" key="1">
    <source>
        <dbReference type="Pfam" id="PF00144"/>
    </source>
</evidence>
<organism evidence="2 3">
    <name type="scientific">Acinetobacter radioresistens</name>
    <dbReference type="NCBI Taxonomy" id="40216"/>
    <lineage>
        <taxon>Bacteria</taxon>
        <taxon>Pseudomonadati</taxon>
        <taxon>Pseudomonadota</taxon>
        <taxon>Gammaproteobacteria</taxon>
        <taxon>Moraxellales</taxon>
        <taxon>Moraxellaceae</taxon>
        <taxon>Acinetobacter</taxon>
    </lineage>
</organism>
<dbReference type="PANTHER" id="PTHR43319">
    <property type="entry name" value="BETA-LACTAMASE-RELATED"/>
    <property type="match status" value="1"/>
</dbReference>
<gene>
    <name evidence="2" type="ORF">FHY67_06640</name>
</gene>
<protein>
    <submittedName>
        <fullName evidence="2">Beta-lactamase family protein</fullName>
    </submittedName>
</protein>
<evidence type="ECO:0000313" key="3">
    <source>
        <dbReference type="Proteomes" id="UP000314285"/>
    </source>
</evidence>
<evidence type="ECO:0000313" key="2">
    <source>
        <dbReference type="EMBL" id="TNX92429.1"/>
    </source>
</evidence>
<dbReference type="InterPro" id="IPR052907">
    <property type="entry name" value="Beta-lactamase/esterase"/>
</dbReference>
<dbReference type="SUPFAM" id="SSF56601">
    <property type="entry name" value="beta-lactamase/transpeptidase-like"/>
    <property type="match status" value="1"/>
</dbReference>
<dbReference type="AlphaFoldDB" id="A0A8H2PUI7"/>
<dbReference type="Pfam" id="PF00144">
    <property type="entry name" value="Beta-lactamase"/>
    <property type="match status" value="1"/>
</dbReference>
<dbReference type="PANTHER" id="PTHR43319:SF3">
    <property type="entry name" value="BETA-LACTAMASE-RELATED DOMAIN-CONTAINING PROTEIN"/>
    <property type="match status" value="1"/>
</dbReference>
<feature type="domain" description="Beta-lactamase-related" evidence="1">
    <location>
        <begin position="40"/>
        <end position="398"/>
    </location>
</feature>
<dbReference type="Proteomes" id="UP000314285">
    <property type="component" value="Unassembled WGS sequence"/>
</dbReference>
<dbReference type="EMBL" id="VFBM01000004">
    <property type="protein sequence ID" value="TNX92429.1"/>
    <property type="molecule type" value="Genomic_DNA"/>
</dbReference>
<accession>A0A8H2PUI7</accession>
<comment type="caution">
    <text evidence="2">The sequence shown here is derived from an EMBL/GenBank/DDBJ whole genome shotgun (WGS) entry which is preliminary data.</text>
</comment>
<reference evidence="2 3" key="1">
    <citation type="submission" date="2019-06" db="EMBL/GenBank/DDBJ databases">
        <title>Genome of Acinetobacter radioresistens APH1, a phenol degrading strain.</title>
        <authorList>
            <person name="Liu Y."/>
        </authorList>
    </citation>
    <scope>NUCLEOTIDE SEQUENCE [LARGE SCALE GENOMIC DNA]</scope>
    <source>
        <strain evidence="2 3">APH1</strain>
    </source>
</reference>
<name>A0A8H2PUI7_ACIRA</name>
<dbReference type="RefSeq" id="WP_005026281.1">
    <property type="nucleotide sequence ID" value="NZ_CP027365.1"/>
</dbReference>
<dbReference type="Gene3D" id="3.40.710.10">
    <property type="entry name" value="DD-peptidase/beta-lactamase superfamily"/>
    <property type="match status" value="1"/>
</dbReference>
<proteinExistence type="predicted"/>
<dbReference type="InterPro" id="IPR001466">
    <property type="entry name" value="Beta-lactam-related"/>
</dbReference>
<dbReference type="InterPro" id="IPR012338">
    <property type="entry name" value="Beta-lactam/transpept-like"/>
</dbReference>